<dbReference type="RefSeq" id="WP_344714936.1">
    <property type="nucleotide sequence ID" value="NZ_BAABCB010000020.1"/>
</dbReference>
<dbReference type="Proteomes" id="UP001501682">
    <property type="component" value="Unassembled WGS sequence"/>
</dbReference>
<name>A0ABP8CXL0_9FLAO</name>
<accession>A0ABP8CXL0</accession>
<keyword evidence="2" id="KW-1185">Reference proteome</keyword>
<evidence type="ECO:0000313" key="1">
    <source>
        <dbReference type="EMBL" id="GAA4244651.1"/>
    </source>
</evidence>
<gene>
    <name evidence="1" type="ORF">GCM10022292_24150</name>
</gene>
<evidence type="ECO:0008006" key="3">
    <source>
        <dbReference type="Google" id="ProtNLM"/>
    </source>
</evidence>
<reference evidence="2" key="1">
    <citation type="journal article" date="2019" name="Int. J. Syst. Evol. Microbiol.">
        <title>The Global Catalogue of Microorganisms (GCM) 10K type strain sequencing project: providing services to taxonomists for standard genome sequencing and annotation.</title>
        <authorList>
            <consortium name="The Broad Institute Genomics Platform"/>
            <consortium name="The Broad Institute Genome Sequencing Center for Infectious Disease"/>
            <person name="Wu L."/>
            <person name="Ma J."/>
        </authorList>
    </citation>
    <scope>NUCLEOTIDE SEQUENCE [LARGE SCALE GENOMIC DNA]</scope>
    <source>
        <strain evidence="2">JCM 17633</strain>
    </source>
</reference>
<evidence type="ECO:0000313" key="2">
    <source>
        <dbReference type="Proteomes" id="UP001501682"/>
    </source>
</evidence>
<comment type="caution">
    <text evidence="1">The sequence shown here is derived from an EMBL/GenBank/DDBJ whole genome shotgun (WGS) entry which is preliminary data.</text>
</comment>
<sequence>MLNIYIDTSFLTEQHRGIIFPQLLGLHYKHIPLVKDFYKITVDINKADILILPLHVEYFLKHNRAVYFKFLKLFKTYKIPVWVYGAGDQETTLKDDVYTLRCGGFNITYDQSKTFIMSCFVSDPYQNSLNNKFTLIEKNKVLEIGFVGHADGSALKWLKEAAIFLKYNVKRFLNIIVSGHQHFYPSSVIRSRRLKELENTDKVHTNFIYRSKYRAGANSVVLREKTTKEYFENIFFNPYALCIRGVGNFLVRLHETLATGRIPVLIDTECNLPLPESIKWENHKMRIKEANVNKLPEALEAYHNKLSDQDFVAKQEENRNLWVAYFNLDGYLEKYLMCLKYNK</sequence>
<proteinExistence type="predicted"/>
<protein>
    <recommendedName>
        <fullName evidence="3">Exostosin GT47 domain-containing protein</fullName>
    </recommendedName>
</protein>
<organism evidence="1 2">
    <name type="scientific">Winogradskyella damuponensis</name>
    <dbReference type="NCBI Taxonomy" id="943939"/>
    <lineage>
        <taxon>Bacteria</taxon>
        <taxon>Pseudomonadati</taxon>
        <taxon>Bacteroidota</taxon>
        <taxon>Flavobacteriia</taxon>
        <taxon>Flavobacteriales</taxon>
        <taxon>Flavobacteriaceae</taxon>
        <taxon>Winogradskyella</taxon>
    </lineage>
</organism>
<dbReference type="EMBL" id="BAABCB010000020">
    <property type="protein sequence ID" value="GAA4244651.1"/>
    <property type="molecule type" value="Genomic_DNA"/>
</dbReference>